<dbReference type="Pfam" id="PF00691">
    <property type="entry name" value="OmpA"/>
    <property type="match status" value="1"/>
</dbReference>
<evidence type="ECO:0000256" key="1">
    <source>
        <dbReference type="ARBA" id="ARBA00004370"/>
    </source>
</evidence>
<dbReference type="PROSITE" id="PS51123">
    <property type="entry name" value="OMPA_2"/>
    <property type="match status" value="1"/>
</dbReference>
<dbReference type="Gene3D" id="3.30.1330.60">
    <property type="entry name" value="OmpA-like domain"/>
    <property type="match status" value="1"/>
</dbReference>
<keyword evidence="4" id="KW-0732">Signal</keyword>
<feature type="domain" description="OmpA-like" evidence="5">
    <location>
        <begin position="498"/>
        <end position="626"/>
    </location>
</feature>
<reference evidence="6" key="1">
    <citation type="submission" date="2016-04" db="EMBL/GenBank/DDBJ databases">
        <authorList>
            <person name="Evans L.H."/>
            <person name="Alamgir A."/>
            <person name="Owens N."/>
            <person name="Weber N.D."/>
            <person name="Virtaneva K."/>
            <person name="Barbian K."/>
            <person name="Babar A."/>
            <person name="Rosenke K."/>
        </authorList>
    </citation>
    <scope>NUCLEOTIDE SEQUENCE</scope>
    <source>
        <strain evidence="6">86-1</strain>
    </source>
</reference>
<dbReference type="CDD" id="cd07185">
    <property type="entry name" value="OmpA_C-like"/>
    <property type="match status" value="1"/>
</dbReference>
<feature type="chain" id="PRO_5013098036" description="OmpA-like domain-containing protein" evidence="4">
    <location>
        <begin position="24"/>
        <end position="626"/>
    </location>
</feature>
<feature type="signal peptide" evidence="4">
    <location>
        <begin position="1"/>
        <end position="23"/>
    </location>
</feature>
<dbReference type="InterPro" id="IPR011990">
    <property type="entry name" value="TPR-like_helical_dom_sf"/>
</dbReference>
<keyword evidence="2 3" id="KW-0472">Membrane</keyword>
<dbReference type="InterPro" id="IPR011659">
    <property type="entry name" value="WD40"/>
</dbReference>
<dbReference type="SUPFAM" id="SSF48452">
    <property type="entry name" value="TPR-like"/>
    <property type="match status" value="1"/>
</dbReference>
<dbReference type="Pfam" id="PF07676">
    <property type="entry name" value="PD40"/>
    <property type="match status" value="1"/>
</dbReference>
<dbReference type="SUPFAM" id="SSF103088">
    <property type="entry name" value="OmpA-like"/>
    <property type="match status" value="1"/>
</dbReference>
<evidence type="ECO:0000256" key="2">
    <source>
        <dbReference type="ARBA" id="ARBA00023136"/>
    </source>
</evidence>
<dbReference type="InterPro" id="IPR036737">
    <property type="entry name" value="OmpA-like_sf"/>
</dbReference>
<dbReference type="AlphaFoldDB" id="A0A212K4A6"/>
<dbReference type="InterPro" id="IPR006665">
    <property type="entry name" value="OmpA-like"/>
</dbReference>
<name>A0A212K4A6_9BACT</name>
<comment type="subcellular location">
    <subcellularLocation>
        <location evidence="1">Membrane</location>
    </subcellularLocation>
</comment>
<protein>
    <recommendedName>
        <fullName evidence="5">OmpA-like domain-containing protein</fullName>
    </recommendedName>
</protein>
<dbReference type="PRINTS" id="PR01021">
    <property type="entry name" value="OMPADOMAIN"/>
</dbReference>
<gene>
    <name evidence="6" type="ORF">KL86DYS1_31405</name>
</gene>
<evidence type="ECO:0000256" key="3">
    <source>
        <dbReference type="PROSITE-ProRule" id="PRU00473"/>
    </source>
</evidence>
<accession>A0A212K4A6</accession>
<proteinExistence type="predicted"/>
<organism evidence="6">
    <name type="scientific">uncultured Dysgonomonas sp</name>
    <dbReference type="NCBI Taxonomy" id="206096"/>
    <lineage>
        <taxon>Bacteria</taxon>
        <taxon>Pseudomonadati</taxon>
        <taxon>Bacteroidota</taxon>
        <taxon>Bacteroidia</taxon>
        <taxon>Bacteroidales</taxon>
        <taxon>Dysgonomonadaceae</taxon>
        <taxon>Dysgonomonas</taxon>
        <taxon>environmental samples</taxon>
    </lineage>
</organism>
<evidence type="ECO:0000256" key="4">
    <source>
        <dbReference type="SAM" id="SignalP"/>
    </source>
</evidence>
<dbReference type="GO" id="GO:0016020">
    <property type="term" value="C:membrane"/>
    <property type="evidence" value="ECO:0007669"/>
    <property type="project" value="UniProtKB-SubCell"/>
</dbReference>
<evidence type="ECO:0000259" key="5">
    <source>
        <dbReference type="PROSITE" id="PS51123"/>
    </source>
</evidence>
<dbReference type="Gene3D" id="1.25.40.10">
    <property type="entry name" value="Tetratricopeptide repeat domain"/>
    <property type="match status" value="1"/>
</dbReference>
<sequence length="626" mass="72271">MVNRKIRMRFLSLCCLVALSYNAYTQDVRQDRQDNKARKIEVKADRKFVEQDFDKAMKLYESALKEVKTDAYIATLHLKTARLYLTLLDYVSAIPHYDAAISSNENLFTSVDICNYLDALRYSGEKLKAIRIAREYAYRDVYKKDQRYLNILHALNYEDGFLPVGTPEFNIQKLDKFNTPYSEFWVGKMKNEYFYATSSSQFHDPNKKFYHRTRYYSLDENSEYSINSTKKGKSKPLLHMIPVDLQNGPLSFSDDMSKMIVTEVAYDKGESVEMSSGGVNTYKTKLCYSEYNKNRKGWSAFRAAFPQKEGASYAHPFIFNRNRSVLFSSDMDGGYGGYDIYIVHWDEKLQSWGDPINLGAQVNTEGDEISPAIFNDMLVFSSNGHVGFGGYDIYGISYENGKIIDGSLTHFDYPINTVLNDFSMLRIDKDRGYVVSDRQRFNKDDIFYFERNKNFGSENLIYGMSEVDAITNGAIVLVNNEGSFNRPRRESVPKFSLESESLLSVYFDFDKAVLLPSAIQELKIWLAETDLHNIESLIIDGYADEMGTEAYNYDLSKRRAEVVAQWLSQQGIKARARVTGKGQIFINNDSPLEVPFYNDNRNTSIWNHRIWMNRKARRVDIKAVIK</sequence>
<dbReference type="InterPro" id="IPR006664">
    <property type="entry name" value="OMP_bac"/>
</dbReference>
<evidence type="ECO:0000313" key="6">
    <source>
        <dbReference type="EMBL" id="SBW06554.1"/>
    </source>
</evidence>
<dbReference type="EMBL" id="FLUM01000003">
    <property type="protein sequence ID" value="SBW06554.1"/>
    <property type="molecule type" value="Genomic_DNA"/>
</dbReference>